<organism evidence="4 6">
    <name type="scientific">Bombus terrestris</name>
    <name type="common">Buff-tailed bumblebee</name>
    <name type="synonym">Apis terrestris</name>
    <dbReference type="NCBI Taxonomy" id="30195"/>
    <lineage>
        <taxon>Eukaryota</taxon>
        <taxon>Metazoa</taxon>
        <taxon>Ecdysozoa</taxon>
        <taxon>Arthropoda</taxon>
        <taxon>Hexapoda</taxon>
        <taxon>Insecta</taxon>
        <taxon>Pterygota</taxon>
        <taxon>Neoptera</taxon>
        <taxon>Endopterygota</taxon>
        <taxon>Hymenoptera</taxon>
        <taxon>Apocrita</taxon>
        <taxon>Aculeata</taxon>
        <taxon>Apoidea</taxon>
        <taxon>Anthophila</taxon>
        <taxon>Apidae</taxon>
        <taxon>Bombus</taxon>
        <taxon>Bombus</taxon>
    </lineage>
</organism>
<evidence type="ECO:0000256" key="3">
    <source>
        <dbReference type="SAM" id="SignalP"/>
    </source>
</evidence>
<dbReference type="Proteomes" id="UP000835206">
    <property type="component" value="Chromosome 7"/>
</dbReference>
<feature type="region of interest" description="Disordered" evidence="2">
    <location>
        <begin position="559"/>
        <end position="607"/>
    </location>
</feature>
<name>A0A9C6SM56_BOMTE</name>
<feature type="compositionally biased region" description="Basic and acidic residues" evidence="2">
    <location>
        <begin position="348"/>
        <end position="362"/>
    </location>
</feature>
<feature type="chain" id="PRO_5044697822" evidence="3">
    <location>
        <begin position="19"/>
        <end position="1094"/>
    </location>
</feature>
<dbReference type="OrthoDB" id="6350087at2759"/>
<gene>
    <name evidence="5 6" type="primary">LOC100642504</name>
</gene>
<feature type="region of interest" description="Disordered" evidence="2">
    <location>
        <begin position="788"/>
        <end position="817"/>
    </location>
</feature>
<dbReference type="GeneID" id="100642504"/>
<proteinExistence type="predicted"/>
<feature type="compositionally biased region" description="Polar residues" evidence="2">
    <location>
        <begin position="365"/>
        <end position="375"/>
    </location>
</feature>
<feature type="compositionally biased region" description="Basic and acidic residues" evidence="2">
    <location>
        <begin position="132"/>
        <end position="148"/>
    </location>
</feature>
<keyword evidence="3" id="KW-0732">Signal</keyword>
<feature type="region of interest" description="Disordered" evidence="2">
    <location>
        <begin position="890"/>
        <end position="913"/>
    </location>
</feature>
<feature type="region of interest" description="Disordered" evidence="2">
    <location>
        <begin position="108"/>
        <end position="168"/>
    </location>
</feature>
<feature type="region of interest" description="Disordered" evidence="2">
    <location>
        <begin position="629"/>
        <end position="720"/>
    </location>
</feature>
<dbReference type="AlphaFoldDB" id="A0A9C6SM56"/>
<feature type="compositionally biased region" description="Basic and acidic residues" evidence="2">
    <location>
        <begin position="377"/>
        <end position="388"/>
    </location>
</feature>
<keyword evidence="1" id="KW-0175">Coiled coil</keyword>
<feature type="signal peptide" evidence="3">
    <location>
        <begin position="1"/>
        <end position="18"/>
    </location>
</feature>
<feature type="compositionally biased region" description="Basic and acidic residues" evidence="2">
    <location>
        <begin position="693"/>
        <end position="712"/>
    </location>
</feature>
<dbReference type="RefSeq" id="XP_003400660.2">
    <property type="nucleotide sequence ID" value="XM_003400612.4"/>
</dbReference>
<dbReference type="KEGG" id="bter:100642504"/>
<accession>A0A9C6SM56</accession>
<sequence length="1094" mass="130986">MQPGVTVVLATVWLAVYANVVGTVSHYPSRLTLDQYTPLPPQYQQHGVYRRAEGQPNWKDQNPGENQSFDLSIGPRRLISANITNGFQRQSHGTEYLKNDLLLRRSKNSSSDNFSPLVEDKQPRNFAGQDFTDEKADSRDSKDLESAPRELSPPFELEDPFVADDTFQDQGPGSVEIYKLDVFRVKPLLSPTPVTRFPSKGKSKAPKKTSYVNWKSKTPEYKATSLNILHKQSNSFDDFSTEIPANTDPFSIGGVPELQVGCEGLEAPDHSREKRSIDSPGKDKNPKEVDPWADVTPISLNLDYELSGEEDYEEMDELLKLKKLETTTKRIKHSRGDMDATIHSDFHKDKGRTEKLPVRGDLGKSSASNESTILSDGQKDRKVEEKKVTAEVSHFNKGKRDDYRVTRSVVDEMLRDNHRRKILWFEDSDVEQLDNKNGKRTKRLWGFGENEGVATSDELQTVNQRRKMNYAERRREEEKRKQEEERRQRAEEWRRQQEAQRRNYIKNQTNTDIENIRNEYEKMLEQKEREEEERRWRLQQSNRWHLEEEQRRRLQEEESRRNRLEEQRRMQELETRRRYEESPTRTPTYEEERERQQAEEIRRREENRLREEERQRRLQEEESRRREQNRWVEEMKRRQQEQDRKSLEERRREWTLKRKQEQEEQRRRHQQDRNEPSNLLYSPRNSPNANKLHNPETERRMREQQEKEHQQKLDGYIQRNRPINFNKSIDRQREEANRWRQEKERRRLEEERMLQDYIRRNQPVRVPEESELSDKNWMEYRRKLEEARQYNRPRYPGPETGRKNHGPSAPTNIDPRAYNDTRRKATRTIEEEEILERQRQQQEQLRKEALRREAEVRRIQSRKYEEERRRKEATMLEAERNAKELREAEIRRNQAERTRPRHEPRRRFDEHRGRHDTSLIPANLLLDESRRAMERQRQEQEKRQLEAERRRAKEAREKEERDRVMKEHRRRQEEARLNALPVSASIIVQPVVPNMLSRTGFDINTRLDPYQEGVQVPNFPAPPTRQPPVQSPSPCVWAVVQCCPSKTNRLVTCFESMGCPGLNWDPNPCKGSIIQAAKEQVGKFYAQLEEEDFY</sequence>
<feature type="compositionally biased region" description="Basic and acidic residues" evidence="2">
    <location>
        <begin position="629"/>
        <end position="675"/>
    </location>
</feature>
<evidence type="ECO:0000313" key="4">
    <source>
        <dbReference type="Proteomes" id="UP000835206"/>
    </source>
</evidence>
<protein>
    <submittedName>
        <fullName evidence="5 6">Trichohyalin</fullName>
    </submittedName>
</protein>
<keyword evidence="4" id="KW-1185">Reference proteome</keyword>
<feature type="region of interest" description="Disordered" evidence="2">
    <location>
        <begin position="932"/>
        <end position="972"/>
    </location>
</feature>
<feature type="compositionally biased region" description="Polar residues" evidence="2">
    <location>
        <begin position="676"/>
        <end position="691"/>
    </location>
</feature>
<evidence type="ECO:0000313" key="5">
    <source>
        <dbReference type="RefSeq" id="XP_003400660.2"/>
    </source>
</evidence>
<dbReference type="RefSeq" id="XP_048263141.1">
    <property type="nucleotide sequence ID" value="XM_048407184.1"/>
</dbReference>
<evidence type="ECO:0000313" key="6">
    <source>
        <dbReference type="RefSeq" id="XP_048263141.1"/>
    </source>
</evidence>
<evidence type="ECO:0000256" key="2">
    <source>
        <dbReference type="SAM" id="MobiDB-lite"/>
    </source>
</evidence>
<reference evidence="5 6" key="1">
    <citation type="submission" date="2025-04" db="UniProtKB">
        <authorList>
            <consortium name="RefSeq"/>
        </authorList>
    </citation>
    <scope>IDENTIFICATION</scope>
</reference>
<feature type="region of interest" description="Disordered" evidence="2">
    <location>
        <begin position="348"/>
        <end position="388"/>
    </location>
</feature>
<feature type="compositionally biased region" description="Basic and acidic residues" evidence="2">
    <location>
        <begin position="267"/>
        <end position="290"/>
    </location>
</feature>
<feature type="coiled-coil region" evidence="1">
    <location>
        <begin position="729"/>
        <end position="760"/>
    </location>
</feature>
<evidence type="ECO:0000256" key="1">
    <source>
        <dbReference type="SAM" id="Coils"/>
    </source>
</evidence>
<feature type="region of interest" description="Disordered" evidence="2">
    <location>
        <begin position="266"/>
        <end position="292"/>
    </location>
</feature>